<dbReference type="Proteomes" id="UP000299102">
    <property type="component" value="Unassembled WGS sequence"/>
</dbReference>
<comment type="caution">
    <text evidence="1">The sequence shown here is derived from an EMBL/GenBank/DDBJ whole genome shotgun (WGS) entry which is preliminary data.</text>
</comment>
<organism evidence="1 2">
    <name type="scientific">Eumeta variegata</name>
    <name type="common">Bagworm moth</name>
    <name type="synonym">Eumeta japonica</name>
    <dbReference type="NCBI Taxonomy" id="151549"/>
    <lineage>
        <taxon>Eukaryota</taxon>
        <taxon>Metazoa</taxon>
        <taxon>Ecdysozoa</taxon>
        <taxon>Arthropoda</taxon>
        <taxon>Hexapoda</taxon>
        <taxon>Insecta</taxon>
        <taxon>Pterygota</taxon>
        <taxon>Neoptera</taxon>
        <taxon>Endopterygota</taxon>
        <taxon>Lepidoptera</taxon>
        <taxon>Glossata</taxon>
        <taxon>Ditrysia</taxon>
        <taxon>Tineoidea</taxon>
        <taxon>Psychidae</taxon>
        <taxon>Oiketicinae</taxon>
        <taxon>Eumeta</taxon>
    </lineage>
</organism>
<protein>
    <submittedName>
        <fullName evidence="1">Uncharacterized protein</fullName>
    </submittedName>
</protein>
<dbReference type="EMBL" id="BGZK01001666">
    <property type="protein sequence ID" value="GBP84217.1"/>
    <property type="molecule type" value="Genomic_DNA"/>
</dbReference>
<reference evidence="1 2" key="1">
    <citation type="journal article" date="2019" name="Commun. Biol.">
        <title>The bagworm genome reveals a unique fibroin gene that provides high tensile strength.</title>
        <authorList>
            <person name="Kono N."/>
            <person name="Nakamura H."/>
            <person name="Ohtoshi R."/>
            <person name="Tomita M."/>
            <person name="Numata K."/>
            <person name="Arakawa K."/>
        </authorList>
    </citation>
    <scope>NUCLEOTIDE SEQUENCE [LARGE SCALE GENOMIC DNA]</scope>
</reference>
<name>A0A4C1ZC66_EUMVA</name>
<dbReference type="AlphaFoldDB" id="A0A4C1ZC66"/>
<evidence type="ECO:0000313" key="1">
    <source>
        <dbReference type="EMBL" id="GBP84217.1"/>
    </source>
</evidence>
<sequence length="190" mass="21847">MVDLPERAWYQSQPRSCFQCWYGCVLDFDPIDALASNFDLRLGFDPSLVFNFGLSSGFRFYSFSYFQFRYLSWFRLAQNQKKCFGDYDRPSDLYVVITLVTAAVRSPQPSHRQFGELKAEQQKVYSIKIGLILRLSLRAASETVRVSWATSQVGYLLRSSGENSPYNKVTAELQHENSLSSCDNRNGCHI</sequence>
<keyword evidence="2" id="KW-1185">Reference proteome</keyword>
<evidence type="ECO:0000313" key="2">
    <source>
        <dbReference type="Proteomes" id="UP000299102"/>
    </source>
</evidence>
<proteinExistence type="predicted"/>
<gene>
    <name evidence="1" type="ORF">EVAR_62233_1</name>
</gene>
<accession>A0A4C1ZC66</accession>